<evidence type="ECO:0000256" key="5">
    <source>
        <dbReference type="ARBA" id="ARBA00022857"/>
    </source>
</evidence>
<dbReference type="SUPFAM" id="SSF51735">
    <property type="entry name" value="NAD(P)-binding Rossmann-fold domains"/>
    <property type="match status" value="1"/>
</dbReference>
<gene>
    <name evidence="14" type="ORF">FNF28_00338</name>
</gene>
<comment type="catalytic activity">
    <reaction evidence="12">
        <text>a 2,3-saturated acyl-[ACP] + NADP(+) = a (2E)-enoyl-[ACP] + NADPH + H(+)</text>
        <dbReference type="Rhea" id="RHEA:22564"/>
        <dbReference type="Rhea" id="RHEA-COMP:9925"/>
        <dbReference type="Rhea" id="RHEA-COMP:9926"/>
        <dbReference type="ChEBI" id="CHEBI:15378"/>
        <dbReference type="ChEBI" id="CHEBI:57783"/>
        <dbReference type="ChEBI" id="CHEBI:58349"/>
        <dbReference type="ChEBI" id="CHEBI:78784"/>
        <dbReference type="ChEBI" id="CHEBI:78785"/>
        <dbReference type="EC" id="1.3.1.104"/>
    </reaction>
</comment>
<keyword evidence="9" id="KW-0496">Mitochondrion</keyword>
<protein>
    <recommendedName>
        <fullName evidence="11">enoyl-[acyl-carrier-protein] reductase</fullName>
        <ecNumber evidence="11">1.3.1.104</ecNumber>
    </recommendedName>
</protein>
<dbReference type="AlphaFoldDB" id="A0A5A8E811"/>
<dbReference type="Pfam" id="PF08240">
    <property type="entry name" value="ADH_N"/>
    <property type="match status" value="1"/>
</dbReference>
<evidence type="ECO:0000256" key="9">
    <source>
        <dbReference type="ARBA" id="ARBA00023128"/>
    </source>
</evidence>
<evidence type="ECO:0000256" key="4">
    <source>
        <dbReference type="ARBA" id="ARBA00022832"/>
    </source>
</evidence>
<evidence type="ECO:0000256" key="2">
    <source>
        <dbReference type="ARBA" id="ARBA00010371"/>
    </source>
</evidence>
<dbReference type="PANTHER" id="PTHR43981">
    <property type="entry name" value="ENOYL-[ACYL-CARRIER-PROTEIN] REDUCTASE, MITOCHONDRIAL"/>
    <property type="match status" value="1"/>
</dbReference>
<evidence type="ECO:0000256" key="7">
    <source>
        <dbReference type="ARBA" id="ARBA00023002"/>
    </source>
</evidence>
<evidence type="ECO:0000256" key="6">
    <source>
        <dbReference type="ARBA" id="ARBA00022946"/>
    </source>
</evidence>
<dbReference type="GO" id="GO:0141148">
    <property type="term" value="F:enoyl-[acyl-carrier-protein] reductase (NADPH) activity"/>
    <property type="evidence" value="ECO:0007669"/>
    <property type="project" value="UniProtKB-EC"/>
</dbReference>
<dbReference type="GO" id="GO:0006633">
    <property type="term" value="P:fatty acid biosynthetic process"/>
    <property type="evidence" value="ECO:0007669"/>
    <property type="project" value="UniProtKB-KW"/>
</dbReference>
<dbReference type="InterPro" id="IPR011032">
    <property type="entry name" value="GroES-like_sf"/>
</dbReference>
<dbReference type="GO" id="GO:0005739">
    <property type="term" value="C:mitochondrion"/>
    <property type="evidence" value="ECO:0007669"/>
    <property type="project" value="UniProtKB-SubCell"/>
</dbReference>
<keyword evidence="4" id="KW-0276">Fatty acid metabolism</keyword>
<comment type="subcellular location">
    <subcellularLocation>
        <location evidence="1">Mitochondrion</location>
    </subcellularLocation>
</comment>
<evidence type="ECO:0000256" key="10">
    <source>
        <dbReference type="ARBA" id="ARBA00023160"/>
    </source>
</evidence>
<name>A0A5A8E811_CAFRO</name>
<evidence type="ECO:0000256" key="8">
    <source>
        <dbReference type="ARBA" id="ARBA00023098"/>
    </source>
</evidence>
<keyword evidence="5" id="KW-0521">NADP</keyword>
<dbReference type="SMART" id="SM00829">
    <property type="entry name" value="PKS_ER"/>
    <property type="match status" value="1"/>
</dbReference>
<dbReference type="Gene3D" id="3.90.180.10">
    <property type="entry name" value="Medium-chain alcohol dehydrogenases, catalytic domain"/>
    <property type="match status" value="1"/>
</dbReference>
<comment type="similarity">
    <text evidence="2">Belongs to the zinc-containing alcohol dehydrogenase family. Quinone oxidoreductase subfamily.</text>
</comment>
<dbReference type="Proteomes" id="UP000324907">
    <property type="component" value="Unassembled WGS sequence"/>
</dbReference>
<evidence type="ECO:0000256" key="11">
    <source>
        <dbReference type="ARBA" id="ARBA00038963"/>
    </source>
</evidence>
<keyword evidence="8" id="KW-0443">Lipid metabolism</keyword>
<keyword evidence="7" id="KW-0560">Oxidoreductase</keyword>
<evidence type="ECO:0000313" key="15">
    <source>
        <dbReference type="Proteomes" id="UP000324907"/>
    </source>
</evidence>
<dbReference type="InterPro" id="IPR051034">
    <property type="entry name" value="Mito_Enoyl-ACP_Reductase"/>
</dbReference>
<evidence type="ECO:0000259" key="13">
    <source>
        <dbReference type="SMART" id="SM00829"/>
    </source>
</evidence>
<dbReference type="PANTHER" id="PTHR43981:SF2">
    <property type="entry name" value="ENOYL-[ACYL-CARRIER-PROTEIN] REDUCTASE, MITOCHONDRIAL"/>
    <property type="match status" value="1"/>
</dbReference>
<dbReference type="InterPro" id="IPR013154">
    <property type="entry name" value="ADH-like_N"/>
</dbReference>
<sequence>MQAVVRALAPAARGAGRRAASSGPAASAVRYQRYGDISKVCAVESVAMPDKLGEGEVLVKMIAAPITEFDASFISGFGAKRAGSVLPATGGNEGLGIVQGVGAGVSGFSEGDHVVPTVSGVGTWATHTVAAADHLAVVAAPSADNEMSAVMMAAGAGAPALATALLQFASLSDGDVVVQTAAHSAVGQVVTQMAAERGVAVINIVPDHTEFEDIAQHLSALNPAGFTVRENTARSPQFAKLLSDLPAASLVIDGAGGAAAISAAGALRAGGTLVSYANASRKPIVMPMAQILERGIVVRGFNLDGWAREVSVEERSNLAKTCAEASAAGKYSQLLKTENFGDWTHALAAATDATSTRRVVMVMQ</sequence>
<keyword evidence="10" id="KW-0275">Fatty acid biosynthesis</keyword>
<dbReference type="Gene3D" id="3.40.50.720">
    <property type="entry name" value="NAD(P)-binding Rossmann-like Domain"/>
    <property type="match status" value="1"/>
</dbReference>
<dbReference type="EC" id="1.3.1.104" evidence="11"/>
<dbReference type="InterPro" id="IPR020843">
    <property type="entry name" value="ER"/>
</dbReference>
<organism evidence="14 15">
    <name type="scientific">Cafeteria roenbergensis</name>
    <name type="common">Marine flagellate</name>
    <dbReference type="NCBI Taxonomy" id="33653"/>
    <lineage>
        <taxon>Eukaryota</taxon>
        <taxon>Sar</taxon>
        <taxon>Stramenopiles</taxon>
        <taxon>Bigyra</taxon>
        <taxon>Opalozoa</taxon>
        <taxon>Bicosoecida</taxon>
        <taxon>Cafeteriaceae</taxon>
        <taxon>Cafeteria</taxon>
    </lineage>
</organism>
<keyword evidence="6" id="KW-0809">Transit peptide</keyword>
<evidence type="ECO:0000256" key="3">
    <source>
        <dbReference type="ARBA" id="ARBA00022516"/>
    </source>
</evidence>
<reference evidence="14 15" key="1">
    <citation type="submission" date="2019-07" db="EMBL/GenBank/DDBJ databases">
        <title>Genomes of Cafeteria roenbergensis.</title>
        <authorList>
            <person name="Fischer M.G."/>
            <person name="Hackl T."/>
            <person name="Roman M."/>
        </authorList>
    </citation>
    <scope>NUCLEOTIDE SEQUENCE [LARGE SCALE GENOMIC DNA]</scope>
    <source>
        <strain evidence="14 15">RCC970-E3</strain>
    </source>
</reference>
<accession>A0A5A8E811</accession>
<evidence type="ECO:0000256" key="1">
    <source>
        <dbReference type="ARBA" id="ARBA00004173"/>
    </source>
</evidence>
<proteinExistence type="inferred from homology"/>
<evidence type="ECO:0000313" key="14">
    <source>
        <dbReference type="EMBL" id="KAA0172021.1"/>
    </source>
</evidence>
<keyword evidence="3" id="KW-0444">Lipid biosynthesis</keyword>
<feature type="domain" description="Enoyl reductase (ER)" evidence="13">
    <location>
        <begin position="35"/>
        <end position="361"/>
    </location>
</feature>
<dbReference type="EMBL" id="VLTL01000003">
    <property type="protein sequence ID" value="KAA0172021.1"/>
    <property type="molecule type" value="Genomic_DNA"/>
</dbReference>
<evidence type="ECO:0000256" key="12">
    <source>
        <dbReference type="ARBA" id="ARBA00048843"/>
    </source>
</evidence>
<dbReference type="InterPro" id="IPR036291">
    <property type="entry name" value="NAD(P)-bd_dom_sf"/>
</dbReference>
<dbReference type="SUPFAM" id="SSF50129">
    <property type="entry name" value="GroES-like"/>
    <property type="match status" value="1"/>
</dbReference>
<comment type="caution">
    <text evidence="14">The sequence shown here is derived from an EMBL/GenBank/DDBJ whole genome shotgun (WGS) entry which is preliminary data.</text>
</comment>